<comment type="caution">
    <text evidence="7">The sequence shown here is derived from an EMBL/GenBank/DDBJ whole genome shotgun (WGS) entry which is preliminary data.</text>
</comment>
<evidence type="ECO:0000256" key="5">
    <source>
        <dbReference type="ARBA" id="ARBA00022833"/>
    </source>
</evidence>
<dbReference type="Gene3D" id="3.40.800.20">
    <property type="entry name" value="Histone deacetylase domain"/>
    <property type="match status" value="1"/>
</dbReference>
<evidence type="ECO:0000256" key="2">
    <source>
        <dbReference type="ARBA" id="ARBA00005947"/>
    </source>
</evidence>
<dbReference type="EMBL" id="WMBQ01000002">
    <property type="protein sequence ID" value="MTD95170.1"/>
    <property type="molecule type" value="Genomic_DNA"/>
</dbReference>
<dbReference type="PRINTS" id="PR01270">
    <property type="entry name" value="HDASUPER"/>
</dbReference>
<comment type="similarity">
    <text evidence="2">Belongs to the histone deacetylase family.</text>
</comment>
<dbReference type="CDD" id="cd10001">
    <property type="entry name" value="HDAC_classII_APAH"/>
    <property type="match status" value="1"/>
</dbReference>
<sequence>MIRFRRLFELVSDVDRRRFAEASDLFRTAFPHEADAIDRIAHMLLNRRTIGFDPILLLSTDARDRITGLAFVYYFSDIHYGYLQYIASDPRKPARGIGIALYEALRELLAARGARGLFLDVPPVEPEKLKDRTRVAVNRRRMRFYARYDAKKVAGTLWDVEANPRNDGFLTTLLYDPLGRKSQLPQRDARVVVRNILVDQYAFEHDDPFVMRIVRSFTDNPVKLEALGPQPERAAPTKAKYLLPIKMVVSERHMIHHLREKGYVERPVRVTSILKGLEGLPIERVPTRNFSEDHLTAVHTPALVGYLKAMGQRLDPKAIIYPEVFPIRRPDRVPRALEDRAGYFCADTFTPLTQNSFTAAKDAANVALTAATLVANGERFAYALCRPPGHHAERRIYGGFCFLNNSAIAANYLSRQGKVALLDIDYHHGNGGQDIFYARDDVLTVSIHGHPSHAYPNFSGYSDERGEGAGLGFNHNFPTEPPVDDERYLALLERALGVVRTFKPRFFVLSIGFDIMRGDPTGSFAVTNQGMHRIGKRIGRFGLPTLIVQEGGYSLGNLRSGSHAFFRGIVEAWHV</sequence>
<evidence type="ECO:0000256" key="4">
    <source>
        <dbReference type="ARBA" id="ARBA00022801"/>
    </source>
</evidence>
<dbReference type="GO" id="GO:0016787">
    <property type="term" value="F:hydrolase activity"/>
    <property type="evidence" value="ECO:0007669"/>
    <property type="project" value="UniProtKB-KW"/>
</dbReference>
<dbReference type="RefSeq" id="WP_154739736.1">
    <property type="nucleotide sequence ID" value="NZ_WMBQ01000002.1"/>
</dbReference>
<gene>
    <name evidence="7" type="ORF">GIW81_12590</name>
</gene>
<dbReference type="InterPro" id="IPR016181">
    <property type="entry name" value="Acyl_CoA_acyltransferase"/>
</dbReference>
<dbReference type="PANTHER" id="PTHR10625">
    <property type="entry name" value="HISTONE DEACETYLASE HDAC1-RELATED"/>
    <property type="match status" value="1"/>
</dbReference>
<evidence type="ECO:0000313" key="7">
    <source>
        <dbReference type="EMBL" id="MTD95170.1"/>
    </source>
</evidence>
<name>A0A6I3KMN4_9HYPH</name>
<dbReference type="PANTHER" id="PTHR10625:SF17">
    <property type="entry name" value="HISTONE DEACETYLASE 8"/>
    <property type="match status" value="1"/>
</dbReference>
<dbReference type="GO" id="GO:0016747">
    <property type="term" value="F:acyltransferase activity, transferring groups other than amino-acyl groups"/>
    <property type="evidence" value="ECO:0007669"/>
    <property type="project" value="InterPro"/>
</dbReference>
<evidence type="ECO:0000313" key="8">
    <source>
        <dbReference type="Proteomes" id="UP000440694"/>
    </source>
</evidence>
<dbReference type="Pfam" id="PF00850">
    <property type="entry name" value="Hist_deacetyl"/>
    <property type="match status" value="1"/>
</dbReference>
<dbReference type="GO" id="GO:0040029">
    <property type="term" value="P:epigenetic regulation of gene expression"/>
    <property type="evidence" value="ECO:0007669"/>
    <property type="project" value="TreeGrafter"/>
</dbReference>
<dbReference type="InterPro" id="IPR023801">
    <property type="entry name" value="His_deacetylse_dom"/>
</dbReference>
<dbReference type="GO" id="GO:0046872">
    <property type="term" value="F:metal ion binding"/>
    <property type="evidence" value="ECO:0007669"/>
    <property type="project" value="UniProtKB-KW"/>
</dbReference>
<proteinExistence type="inferred from homology"/>
<dbReference type="InterPro" id="IPR037138">
    <property type="entry name" value="His_deacetylse_dom_sf"/>
</dbReference>
<protein>
    <submittedName>
        <fullName evidence="7">Histone deacetylase family protein</fullName>
    </submittedName>
</protein>
<dbReference type="PROSITE" id="PS51186">
    <property type="entry name" value="GNAT"/>
    <property type="match status" value="1"/>
</dbReference>
<keyword evidence="8" id="KW-1185">Reference proteome</keyword>
<dbReference type="GO" id="GO:0004407">
    <property type="term" value="F:histone deacetylase activity"/>
    <property type="evidence" value="ECO:0007669"/>
    <property type="project" value="TreeGrafter"/>
</dbReference>
<evidence type="ECO:0000259" key="6">
    <source>
        <dbReference type="PROSITE" id="PS51186"/>
    </source>
</evidence>
<keyword evidence="3" id="KW-0479">Metal-binding</keyword>
<accession>A0A6I3KMN4</accession>
<dbReference type="InterPro" id="IPR000286">
    <property type="entry name" value="HDACs"/>
</dbReference>
<comment type="cofactor">
    <cofactor evidence="1">
        <name>Zn(2+)</name>
        <dbReference type="ChEBI" id="CHEBI:29105"/>
    </cofactor>
</comment>
<dbReference type="Proteomes" id="UP000440694">
    <property type="component" value="Unassembled WGS sequence"/>
</dbReference>
<reference evidence="7 8" key="1">
    <citation type="submission" date="2019-11" db="EMBL/GenBank/DDBJ databases">
        <title>Identification of a novel strain.</title>
        <authorList>
            <person name="Xu Q."/>
            <person name="Wang G."/>
        </authorList>
    </citation>
    <scope>NUCLEOTIDE SEQUENCE [LARGE SCALE GENOMIC DNA]</scope>
    <source>
        <strain evidence="8">xq</strain>
    </source>
</reference>
<feature type="domain" description="N-acetyltransferase" evidence="6">
    <location>
        <begin position="9"/>
        <end position="176"/>
    </location>
</feature>
<keyword evidence="5" id="KW-0862">Zinc</keyword>
<dbReference type="AlphaFoldDB" id="A0A6I3KMN4"/>
<dbReference type="InterPro" id="IPR000182">
    <property type="entry name" value="GNAT_dom"/>
</dbReference>
<keyword evidence="4" id="KW-0378">Hydrolase</keyword>
<evidence type="ECO:0000256" key="3">
    <source>
        <dbReference type="ARBA" id="ARBA00022723"/>
    </source>
</evidence>
<dbReference type="InterPro" id="IPR023696">
    <property type="entry name" value="Ureohydrolase_dom_sf"/>
</dbReference>
<dbReference type="Gene3D" id="3.40.630.30">
    <property type="match status" value="1"/>
</dbReference>
<dbReference type="SUPFAM" id="SSF55729">
    <property type="entry name" value="Acyl-CoA N-acyltransferases (Nat)"/>
    <property type="match status" value="1"/>
</dbReference>
<dbReference type="SUPFAM" id="SSF52768">
    <property type="entry name" value="Arginase/deacetylase"/>
    <property type="match status" value="1"/>
</dbReference>
<organism evidence="7 8">
    <name type="scientific">Hyphomicrobium album</name>
    <dbReference type="NCBI Taxonomy" id="2665159"/>
    <lineage>
        <taxon>Bacteria</taxon>
        <taxon>Pseudomonadati</taxon>
        <taxon>Pseudomonadota</taxon>
        <taxon>Alphaproteobacteria</taxon>
        <taxon>Hyphomicrobiales</taxon>
        <taxon>Hyphomicrobiaceae</taxon>
        <taxon>Hyphomicrobium</taxon>
    </lineage>
</organism>
<evidence type="ECO:0000256" key="1">
    <source>
        <dbReference type="ARBA" id="ARBA00001947"/>
    </source>
</evidence>